<evidence type="ECO:0000313" key="1">
    <source>
        <dbReference type="EMBL" id="MFC5529975.1"/>
    </source>
</evidence>
<accession>A0ABW0R0T6</accession>
<sequence length="61" mass="7039">MEENAPKTCIVCGESKDEGITIVTEFICNSCEATMVQTKVEDEKYPFFVQQMRQLWVKFNA</sequence>
<dbReference type="RefSeq" id="WP_378111911.1">
    <property type="nucleotide sequence ID" value="NZ_JBHSNC010000035.1"/>
</dbReference>
<proteinExistence type="predicted"/>
<dbReference type="InterPro" id="IPR019700">
    <property type="entry name" value="Sigma-G_inhibitor_Gin"/>
</dbReference>
<gene>
    <name evidence="1" type="ORF">ACFPQ4_11040</name>
</gene>
<dbReference type="EMBL" id="JBHSNC010000035">
    <property type="protein sequence ID" value="MFC5529975.1"/>
    <property type="molecule type" value="Genomic_DNA"/>
</dbReference>
<keyword evidence="2" id="KW-1185">Reference proteome</keyword>
<evidence type="ECO:0000313" key="2">
    <source>
        <dbReference type="Proteomes" id="UP001596108"/>
    </source>
</evidence>
<dbReference type="Pfam" id="PF10764">
    <property type="entry name" value="Gin"/>
    <property type="match status" value="1"/>
</dbReference>
<name>A0ABW0R0T6_9BACL</name>
<reference evidence="2" key="1">
    <citation type="journal article" date="2019" name="Int. J. Syst. Evol. Microbiol.">
        <title>The Global Catalogue of Microorganisms (GCM) 10K type strain sequencing project: providing services to taxonomists for standard genome sequencing and annotation.</title>
        <authorList>
            <consortium name="The Broad Institute Genomics Platform"/>
            <consortium name="The Broad Institute Genome Sequencing Center for Infectious Disease"/>
            <person name="Wu L."/>
            <person name="Ma J."/>
        </authorList>
    </citation>
    <scope>NUCLEOTIDE SEQUENCE [LARGE SCALE GENOMIC DNA]</scope>
    <source>
        <strain evidence="2">CGMCC 1.18578</strain>
    </source>
</reference>
<protein>
    <submittedName>
        <fullName evidence="1">Sigma factor G inhibitor Gin</fullName>
    </submittedName>
</protein>
<comment type="caution">
    <text evidence="1">The sequence shown here is derived from an EMBL/GenBank/DDBJ whole genome shotgun (WGS) entry which is preliminary data.</text>
</comment>
<organism evidence="1 2">
    <name type="scientific">Cohnella yongneupensis</name>
    <dbReference type="NCBI Taxonomy" id="425006"/>
    <lineage>
        <taxon>Bacteria</taxon>
        <taxon>Bacillati</taxon>
        <taxon>Bacillota</taxon>
        <taxon>Bacilli</taxon>
        <taxon>Bacillales</taxon>
        <taxon>Paenibacillaceae</taxon>
        <taxon>Cohnella</taxon>
    </lineage>
</organism>
<dbReference type="Proteomes" id="UP001596108">
    <property type="component" value="Unassembled WGS sequence"/>
</dbReference>